<evidence type="ECO:0000313" key="2">
    <source>
        <dbReference type="Proteomes" id="UP001497680"/>
    </source>
</evidence>
<name>A0ACC0CVW6_9PEZI</name>
<proteinExistence type="predicted"/>
<accession>A0ACC0CVW6</accession>
<comment type="caution">
    <text evidence="1">The sequence shown here is derived from an EMBL/GenBank/DDBJ whole genome shotgun (WGS) entry which is preliminary data.</text>
</comment>
<evidence type="ECO:0000313" key="1">
    <source>
        <dbReference type="EMBL" id="KAI6084462.1"/>
    </source>
</evidence>
<protein>
    <submittedName>
        <fullName evidence="1">Uncharacterized protein</fullName>
    </submittedName>
</protein>
<keyword evidence="2" id="KW-1185">Reference proteome</keyword>
<dbReference type="Proteomes" id="UP001497680">
    <property type="component" value="Unassembled WGS sequence"/>
</dbReference>
<organism evidence="1 2">
    <name type="scientific">Hypoxylon rubiginosum</name>
    <dbReference type="NCBI Taxonomy" id="110542"/>
    <lineage>
        <taxon>Eukaryota</taxon>
        <taxon>Fungi</taxon>
        <taxon>Dikarya</taxon>
        <taxon>Ascomycota</taxon>
        <taxon>Pezizomycotina</taxon>
        <taxon>Sordariomycetes</taxon>
        <taxon>Xylariomycetidae</taxon>
        <taxon>Xylariales</taxon>
        <taxon>Hypoxylaceae</taxon>
        <taxon>Hypoxylon</taxon>
    </lineage>
</organism>
<sequence>MFEIRSSPENGKGLFATQAITLGDRLIQEKPIISLNYEEDDGEEWMYRLYKEFTNLSREDQVKYRNLPHKLEHSLDKIRSYLHRRYGLKGEVLEIVAKSWNKLASIWSTNNVGLVTGRIGLLDGQEHTGVFLTHPRINHSCVPNTTWSVDDVRKTIKVTAIRDIAVGEEITISYINTERPSHIRKADLERYSLECLCKACSGLGKDISDQNRQRLWELKAMFWIYEEGSEDLQEDLPADLPADRRINDNEEALKLASEFVDLLKAEGLLGVEAIHGYNRLKDYIPPADDYEGYKKANRQFMEYRRMFLDVPSGN</sequence>
<gene>
    <name evidence="1" type="ORF">F4821DRAFT_261983</name>
</gene>
<dbReference type="EMBL" id="MU394337">
    <property type="protein sequence ID" value="KAI6084462.1"/>
    <property type="molecule type" value="Genomic_DNA"/>
</dbReference>
<reference evidence="1 2" key="1">
    <citation type="journal article" date="2022" name="New Phytol.">
        <title>Ecological generalism drives hyperdiversity of secondary metabolite gene clusters in xylarialean endophytes.</title>
        <authorList>
            <person name="Franco M.E.E."/>
            <person name="Wisecaver J.H."/>
            <person name="Arnold A.E."/>
            <person name="Ju Y.M."/>
            <person name="Slot J.C."/>
            <person name="Ahrendt S."/>
            <person name="Moore L.P."/>
            <person name="Eastman K.E."/>
            <person name="Scott K."/>
            <person name="Konkel Z."/>
            <person name="Mondo S.J."/>
            <person name="Kuo A."/>
            <person name="Hayes R.D."/>
            <person name="Haridas S."/>
            <person name="Andreopoulos B."/>
            <person name="Riley R."/>
            <person name="LaButti K."/>
            <person name="Pangilinan J."/>
            <person name="Lipzen A."/>
            <person name="Amirebrahimi M."/>
            <person name="Yan J."/>
            <person name="Adam C."/>
            <person name="Keymanesh K."/>
            <person name="Ng V."/>
            <person name="Louie K."/>
            <person name="Northen T."/>
            <person name="Drula E."/>
            <person name="Henrissat B."/>
            <person name="Hsieh H.M."/>
            <person name="Youens-Clark K."/>
            <person name="Lutzoni F."/>
            <person name="Miadlikowska J."/>
            <person name="Eastwood D.C."/>
            <person name="Hamelin R.C."/>
            <person name="Grigoriev I.V."/>
            <person name="U'Ren J.M."/>
        </authorList>
    </citation>
    <scope>NUCLEOTIDE SEQUENCE [LARGE SCALE GENOMIC DNA]</scope>
    <source>
        <strain evidence="1 2">ER1909</strain>
    </source>
</reference>